<accession>A0A7M3UNE3</accession>
<evidence type="ECO:0000313" key="1">
    <source>
        <dbReference type="EMBL" id="QOI90192.1"/>
    </source>
</evidence>
<reference evidence="1" key="1">
    <citation type="submission" date="2020-06" db="EMBL/GenBank/DDBJ databases">
        <title>Lateral gene transfer of anion-conducting channel rhodopsins between green algae and giant viruses.</title>
        <authorList>
            <person name="Rozenberg A."/>
            <person name="Oppermann J."/>
            <person name="Wietek J."/>
            <person name="Fernandez Lahore R.G."/>
            <person name="Sandaa R.-A."/>
            <person name="Bratbak G."/>
            <person name="Hegemann P."/>
            <person name="Beja O."/>
        </authorList>
    </citation>
    <scope>NUCLEOTIDE SEQUENCE</scope>
    <source>
        <strain evidence="1">01B</strain>
    </source>
</reference>
<protein>
    <submittedName>
        <fullName evidence="1">Uncharacterized protein</fullName>
    </submittedName>
</protein>
<gene>
    <name evidence="1" type="ORF">HWQ62_00055</name>
</gene>
<keyword evidence="2" id="KW-1185">Reference proteome</keyword>
<dbReference type="Proteomes" id="UP001162120">
    <property type="component" value="Segment"/>
</dbReference>
<evidence type="ECO:0000313" key="2">
    <source>
        <dbReference type="Proteomes" id="UP001162120"/>
    </source>
</evidence>
<organism evidence="1 2">
    <name type="scientific">Pyramimonas orientalis virus 01B</name>
    <dbReference type="NCBI Taxonomy" id="3134525"/>
    <lineage>
        <taxon>Viruses</taxon>
        <taxon>Varidnaviria</taxon>
        <taxon>Bamfordvirae</taxon>
        <taxon>Nucleocytoviricota</taxon>
        <taxon>Megaviricetes</taxon>
        <taxon>Imitervirales</taxon>
        <taxon>Allomimiviridae</taxon>
        <taxon>Heliosvirus</taxon>
        <taxon>Heliosvirus raunefjordenense</taxon>
    </lineage>
</organism>
<dbReference type="EMBL" id="MT663534">
    <property type="protein sequence ID" value="QOI90192.1"/>
    <property type="molecule type" value="Genomic_DNA"/>
</dbReference>
<sequence>MLYEEFEKLNCKHIQELNEQNKPIMEHQNINDIIPKCGNDIVLENDLMRKPFKANGSCALKNINQTDISLCHGYDCPTTPFYQTPDRMNTFHNYLVLEDDLIHNLPVTCTQNHQYYNNCTRRKVPKLVEPMKADMGFFDDYLQRIPLVKYQPCKIAKPDYTC</sequence>
<proteinExistence type="predicted"/>
<name>A0A7M3UNE3_9VIRU</name>